<feature type="compositionally biased region" description="Basic residues" evidence="1">
    <location>
        <begin position="228"/>
        <end position="238"/>
    </location>
</feature>
<dbReference type="GeneID" id="59374223"/>
<dbReference type="AlphaFoldDB" id="A0A8H7A077"/>
<name>A0A8H7A077_PLEOS</name>
<gene>
    <name evidence="2" type="ORF">PC9H_004405</name>
</gene>
<evidence type="ECO:0000256" key="1">
    <source>
        <dbReference type="SAM" id="MobiDB-lite"/>
    </source>
</evidence>
<dbReference type="VEuPathDB" id="FungiDB:PC9H_004405"/>
<keyword evidence="3" id="KW-1185">Reference proteome</keyword>
<feature type="region of interest" description="Disordered" evidence="1">
    <location>
        <begin position="219"/>
        <end position="238"/>
    </location>
</feature>
<dbReference type="Proteomes" id="UP000623687">
    <property type="component" value="Unassembled WGS sequence"/>
</dbReference>
<protein>
    <submittedName>
        <fullName evidence="2">Uncharacterized protein</fullName>
    </submittedName>
</protein>
<evidence type="ECO:0000313" key="2">
    <source>
        <dbReference type="EMBL" id="KAF7437563.1"/>
    </source>
</evidence>
<dbReference type="EMBL" id="JACETU010000002">
    <property type="protein sequence ID" value="KAF7437563.1"/>
    <property type="molecule type" value="Genomic_DNA"/>
</dbReference>
<proteinExistence type="predicted"/>
<dbReference type="RefSeq" id="XP_036635462.1">
    <property type="nucleotide sequence ID" value="XM_036773989.1"/>
</dbReference>
<organism evidence="2 3">
    <name type="scientific">Pleurotus ostreatus</name>
    <name type="common">Oyster mushroom</name>
    <name type="synonym">White-rot fungus</name>
    <dbReference type="NCBI Taxonomy" id="5322"/>
    <lineage>
        <taxon>Eukaryota</taxon>
        <taxon>Fungi</taxon>
        <taxon>Dikarya</taxon>
        <taxon>Basidiomycota</taxon>
        <taxon>Agaricomycotina</taxon>
        <taxon>Agaricomycetes</taxon>
        <taxon>Agaricomycetidae</taxon>
        <taxon>Agaricales</taxon>
        <taxon>Pleurotineae</taxon>
        <taxon>Pleurotaceae</taxon>
        <taxon>Pleurotus</taxon>
    </lineage>
</organism>
<comment type="caution">
    <text evidence="2">The sequence shown here is derived from an EMBL/GenBank/DDBJ whole genome shotgun (WGS) entry which is preliminary data.</text>
</comment>
<dbReference type="OrthoDB" id="3082764at2759"/>
<evidence type="ECO:0000313" key="3">
    <source>
        <dbReference type="Proteomes" id="UP000623687"/>
    </source>
</evidence>
<sequence length="238" mass="26617">MDPHNRLHLPTHNRLPSHHAWQVQEQNIEPLPRPPFDAVLQVFRYCDGESLNECADGSAVGTVCGFHWPSSASDCQGFQKCLDSLVRIIADDRAALGTIVQTINLTVPEYPVDYEDERQSGKMLDVLLHIPNLRNLTALYISLDEWPFSKLTILPNPSKLMSLTLNIVYDYPALLAFLRACPFLEYLAIGMVQDKNGETPEVIPPDVIPCPRSVYCGSDSSTSASSRTAHRAYQHRGM</sequence>
<reference evidence="2" key="1">
    <citation type="submission" date="2019-07" db="EMBL/GenBank/DDBJ databases">
        <authorList>
            <person name="Palmer J.M."/>
        </authorList>
    </citation>
    <scope>NUCLEOTIDE SEQUENCE</scope>
    <source>
        <strain evidence="2">PC9</strain>
    </source>
</reference>
<accession>A0A8H7A077</accession>